<keyword evidence="2" id="KW-0472">Membrane</keyword>
<dbReference type="OrthoDB" id="2521637at2759"/>
<feature type="transmembrane region" description="Helical" evidence="2">
    <location>
        <begin position="182"/>
        <end position="200"/>
    </location>
</feature>
<feature type="compositionally biased region" description="Low complexity" evidence="1">
    <location>
        <begin position="331"/>
        <end position="345"/>
    </location>
</feature>
<feature type="transmembrane region" description="Helical" evidence="2">
    <location>
        <begin position="61"/>
        <end position="84"/>
    </location>
</feature>
<accession>A0A1Y2G2F4</accession>
<dbReference type="Proteomes" id="UP000193467">
    <property type="component" value="Unassembled WGS sequence"/>
</dbReference>
<feature type="transmembrane region" description="Helical" evidence="2">
    <location>
        <begin position="134"/>
        <end position="152"/>
    </location>
</feature>
<dbReference type="InParanoid" id="A0A1Y2G2F4"/>
<evidence type="ECO:0000313" key="4">
    <source>
        <dbReference type="Proteomes" id="UP000193467"/>
    </source>
</evidence>
<dbReference type="EMBL" id="MCGR01000007">
    <property type="protein sequence ID" value="ORY89064.1"/>
    <property type="molecule type" value="Genomic_DNA"/>
</dbReference>
<evidence type="ECO:0000313" key="3">
    <source>
        <dbReference type="EMBL" id="ORY89064.1"/>
    </source>
</evidence>
<feature type="transmembrane region" description="Helical" evidence="2">
    <location>
        <begin position="20"/>
        <end position="40"/>
    </location>
</feature>
<dbReference type="PANTHER" id="PTHR40465">
    <property type="entry name" value="CHROMOSOME 1, WHOLE GENOME SHOTGUN SEQUENCE"/>
    <property type="match status" value="1"/>
</dbReference>
<protein>
    <submittedName>
        <fullName evidence="3">Uncharacterized protein</fullName>
    </submittedName>
</protein>
<feature type="transmembrane region" description="Helical" evidence="2">
    <location>
        <begin position="221"/>
        <end position="243"/>
    </location>
</feature>
<feature type="transmembrane region" description="Helical" evidence="2">
    <location>
        <begin position="104"/>
        <end position="122"/>
    </location>
</feature>
<proteinExistence type="predicted"/>
<feature type="region of interest" description="Disordered" evidence="1">
    <location>
        <begin position="330"/>
        <end position="356"/>
    </location>
</feature>
<name>A0A1Y2G2F4_9BASI</name>
<feature type="compositionally biased region" description="Basic and acidic residues" evidence="1">
    <location>
        <begin position="346"/>
        <end position="356"/>
    </location>
</feature>
<keyword evidence="2" id="KW-0812">Transmembrane</keyword>
<reference evidence="3 4" key="1">
    <citation type="submission" date="2016-07" db="EMBL/GenBank/DDBJ databases">
        <title>Pervasive Adenine N6-methylation of Active Genes in Fungi.</title>
        <authorList>
            <consortium name="DOE Joint Genome Institute"/>
            <person name="Mondo S.J."/>
            <person name="Dannebaum R.O."/>
            <person name="Kuo R.C."/>
            <person name="Labutti K."/>
            <person name="Haridas S."/>
            <person name="Kuo A."/>
            <person name="Salamov A."/>
            <person name="Ahrendt S.R."/>
            <person name="Lipzen A."/>
            <person name="Sullivan W."/>
            <person name="Andreopoulos W.B."/>
            <person name="Clum A."/>
            <person name="Lindquist E."/>
            <person name="Daum C."/>
            <person name="Ramamoorthy G.K."/>
            <person name="Gryganskyi A."/>
            <person name="Culley D."/>
            <person name="Magnuson J.K."/>
            <person name="James T.Y."/>
            <person name="O'Malley M.A."/>
            <person name="Stajich J.E."/>
            <person name="Spatafora J.W."/>
            <person name="Visel A."/>
            <person name="Grigoriev I.V."/>
        </authorList>
    </citation>
    <scope>NUCLEOTIDE SEQUENCE [LARGE SCALE GENOMIC DNA]</scope>
    <source>
        <strain evidence="3 4">62-1032</strain>
    </source>
</reference>
<sequence length="356" mass="38755">MDDPRNVPGGPVASQFVATAYIGPAFAGWSTHLIFYGMVANAFANYLSTDLYRKDTRRTQIILWLVVILDTASMAVNWAENFIYGTRQRRDAETLYMTEILDTMPVILLGLLAATVQSTLALRASSVFGSRRALRTAFICIMAFLIFMAWIANVGSSILNVMICFNTEAQAAPFTYNSLAGTYLWCAAAIDLAISSTLVFQIRSLKSGASTDSLLSTIATTAMRAAVPTTLFAFVGALMATIFTSDRIATVNAVFAFNLPLPSLYTISFIYTLSSRQTFTPSTKREDLSGDASYPLHGFSGLGGVEVQHEVVVRTEVDLDGLLFRNRTVDSAPPRASSGAAAQGAKWDRERDCADW</sequence>
<keyword evidence="2" id="KW-1133">Transmembrane helix</keyword>
<feature type="transmembrane region" description="Helical" evidence="2">
    <location>
        <begin position="255"/>
        <end position="274"/>
    </location>
</feature>
<organism evidence="3 4">
    <name type="scientific">Leucosporidium creatinivorum</name>
    <dbReference type="NCBI Taxonomy" id="106004"/>
    <lineage>
        <taxon>Eukaryota</taxon>
        <taxon>Fungi</taxon>
        <taxon>Dikarya</taxon>
        <taxon>Basidiomycota</taxon>
        <taxon>Pucciniomycotina</taxon>
        <taxon>Microbotryomycetes</taxon>
        <taxon>Leucosporidiales</taxon>
        <taxon>Leucosporidium</taxon>
    </lineage>
</organism>
<gene>
    <name evidence="3" type="ORF">BCR35DRAFT_300856</name>
</gene>
<keyword evidence="4" id="KW-1185">Reference proteome</keyword>
<dbReference type="AlphaFoldDB" id="A0A1Y2G2F4"/>
<comment type="caution">
    <text evidence="3">The sequence shown here is derived from an EMBL/GenBank/DDBJ whole genome shotgun (WGS) entry which is preliminary data.</text>
</comment>
<dbReference type="PANTHER" id="PTHR40465:SF1">
    <property type="entry name" value="DUF6534 DOMAIN-CONTAINING PROTEIN"/>
    <property type="match status" value="1"/>
</dbReference>
<evidence type="ECO:0000256" key="2">
    <source>
        <dbReference type="SAM" id="Phobius"/>
    </source>
</evidence>
<evidence type="ECO:0000256" key="1">
    <source>
        <dbReference type="SAM" id="MobiDB-lite"/>
    </source>
</evidence>